<keyword evidence="3" id="KW-1185">Reference proteome</keyword>
<gene>
    <name evidence="2" type="ORF">PG991_010791</name>
</gene>
<reference evidence="2 3" key="1">
    <citation type="submission" date="2023-01" db="EMBL/GenBank/DDBJ databases">
        <title>Analysis of 21 Apiospora genomes using comparative genomics revels a genus with tremendous synthesis potential of carbohydrate active enzymes and secondary metabolites.</title>
        <authorList>
            <person name="Sorensen T."/>
        </authorList>
    </citation>
    <scope>NUCLEOTIDE SEQUENCE [LARGE SCALE GENOMIC DNA]</scope>
    <source>
        <strain evidence="2 3">CBS 20057</strain>
    </source>
</reference>
<name>A0ABR1RCQ7_9PEZI</name>
<feature type="region of interest" description="Disordered" evidence="1">
    <location>
        <begin position="336"/>
        <end position="373"/>
    </location>
</feature>
<protein>
    <recommendedName>
        <fullName evidence="4">BTB domain-containing protein</fullName>
    </recommendedName>
</protein>
<evidence type="ECO:0008006" key="4">
    <source>
        <dbReference type="Google" id="ProtNLM"/>
    </source>
</evidence>
<evidence type="ECO:0000313" key="2">
    <source>
        <dbReference type="EMBL" id="KAK8008240.1"/>
    </source>
</evidence>
<proteinExistence type="predicted"/>
<comment type="caution">
    <text evidence="2">The sequence shown here is derived from an EMBL/GenBank/DDBJ whole genome shotgun (WGS) entry which is preliminary data.</text>
</comment>
<sequence>METPIILPEDQDFLANKNLLCRSKEYPGFLHVHKAVLGPGSLREYESEPAATRQRPLVLVPELFESSACLRYLGFKTATAEKVWNRWEQSDPDRKSYYSAKDDAIAHITSTDGDKDTYSLEDSEWHELLTRIGVNNDFRRNLMDPRYKAIRMLKTCKQWVEYFFRHRCDTLIEIHKFSRERHVQPPHVMDTVGRGPETSVWSLQLAIPGFVTLWTGESYNRTRGRALDEADWKVNGWRNLKSSGHHWWTTKGLSFTTQRDLALHSIGWHKKNDRNAGFFLVQVQVPRETIRNITDDEREVYLRCSEGYLQDTTIFCRRPQDGGGEFDHGPLEATTATRSSTLESGTVADEADERVDTRETRGPSPNISRHLYPNSYSVNESALDRHVVAHIDSNDFFEINRMWDIEDKIYA</sequence>
<organism evidence="2 3">
    <name type="scientific">Apiospora marii</name>
    <dbReference type="NCBI Taxonomy" id="335849"/>
    <lineage>
        <taxon>Eukaryota</taxon>
        <taxon>Fungi</taxon>
        <taxon>Dikarya</taxon>
        <taxon>Ascomycota</taxon>
        <taxon>Pezizomycotina</taxon>
        <taxon>Sordariomycetes</taxon>
        <taxon>Xylariomycetidae</taxon>
        <taxon>Amphisphaeriales</taxon>
        <taxon>Apiosporaceae</taxon>
        <taxon>Apiospora</taxon>
    </lineage>
</organism>
<accession>A0ABR1RCQ7</accession>
<evidence type="ECO:0000256" key="1">
    <source>
        <dbReference type="SAM" id="MobiDB-lite"/>
    </source>
</evidence>
<dbReference type="EMBL" id="JAQQWI010000016">
    <property type="protein sequence ID" value="KAK8008240.1"/>
    <property type="molecule type" value="Genomic_DNA"/>
</dbReference>
<evidence type="ECO:0000313" key="3">
    <source>
        <dbReference type="Proteomes" id="UP001396898"/>
    </source>
</evidence>
<dbReference type="Proteomes" id="UP001396898">
    <property type="component" value="Unassembled WGS sequence"/>
</dbReference>